<comment type="caution">
    <text evidence="7">The sequence shown here is derived from an EMBL/GenBank/DDBJ whole genome shotgun (WGS) entry which is preliminary data.</text>
</comment>
<evidence type="ECO:0000259" key="6">
    <source>
        <dbReference type="Pfam" id="PF00135"/>
    </source>
</evidence>
<evidence type="ECO:0000313" key="8">
    <source>
        <dbReference type="Proteomes" id="UP000288216"/>
    </source>
</evidence>
<evidence type="ECO:0000313" key="7">
    <source>
        <dbReference type="EMBL" id="GCB79661.1"/>
    </source>
</evidence>
<dbReference type="Pfam" id="PF00135">
    <property type="entry name" value="COesterase"/>
    <property type="match status" value="1"/>
</dbReference>
<feature type="region of interest" description="Disordered" evidence="5">
    <location>
        <begin position="170"/>
        <end position="201"/>
    </location>
</feature>
<evidence type="ECO:0000256" key="1">
    <source>
        <dbReference type="ARBA" id="ARBA00004613"/>
    </source>
</evidence>
<dbReference type="Gene3D" id="3.40.50.1820">
    <property type="entry name" value="alpha/beta hydrolase"/>
    <property type="match status" value="1"/>
</dbReference>
<keyword evidence="3" id="KW-0732">Signal</keyword>
<dbReference type="Proteomes" id="UP000288216">
    <property type="component" value="Unassembled WGS sequence"/>
</dbReference>
<keyword evidence="8" id="KW-1185">Reference proteome</keyword>
<dbReference type="PANTHER" id="PTHR14093">
    <property type="entry name" value="HLA CLASS II GAMMA CHAIN"/>
    <property type="match status" value="1"/>
</dbReference>
<dbReference type="EMBL" id="BFAA01009417">
    <property type="protein sequence ID" value="GCB79661.1"/>
    <property type="molecule type" value="Genomic_DNA"/>
</dbReference>
<keyword evidence="2" id="KW-0964">Secreted</keyword>
<comment type="subcellular location">
    <subcellularLocation>
        <location evidence="1">Secreted</location>
    </subcellularLocation>
</comment>
<dbReference type="InterPro" id="IPR029058">
    <property type="entry name" value="AB_hydrolase_fold"/>
</dbReference>
<proteinExistence type="predicted"/>
<keyword evidence="4" id="KW-0325">Glycoprotein</keyword>
<feature type="compositionally biased region" description="Basic and acidic residues" evidence="5">
    <location>
        <begin position="174"/>
        <end position="183"/>
    </location>
</feature>
<feature type="compositionally biased region" description="Polar residues" evidence="5">
    <location>
        <begin position="184"/>
        <end position="201"/>
    </location>
</feature>
<reference evidence="7 8" key="1">
    <citation type="journal article" date="2018" name="Nat. Ecol. Evol.">
        <title>Shark genomes provide insights into elasmobranch evolution and the origin of vertebrates.</title>
        <authorList>
            <person name="Hara Y"/>
            <person name="Yamaguchi K"/>
            <person name="Onimaru K"/>
            <person name="Kadota M"/>
            <person name="Koyanagi M"/>
            <person name="Keeley SD"/>
            <person name="Tatsumi K"/>
            <person name="Tanaka K"/>
            <person name="Motone F"/>
            <person name="Kageyama Y"/>
            <person name="Nozu R"/>
            <person name="Adachi N"/>
            <person name="Nishimura O"/>
            <person name="Nakagawa R"/>
            <person name="Tanegashima C"/>
            <person name="Kiyatake I"/>
            <person name="Matsumoto R"/>
            <person name="Murakumo K"/>
            <person name="Nishida K"/>
            <person name="Terakita A"/>
            <person name="Kuratani S"/>
            <person name="Sato K"/>
            <person name="Hyodo S Kuraku.S."/>
        </authorList>
    </citation>
    <scope>NUCLEOTIDE SEQUENCE [LARGE SCALE GENOMIC DNA]</scope>
</reference>
<feature type="domain" description="Carboxylesterase type B" evidence="6">
    <location>
        <begin position="18"/>
        <end position="156"/>
    </location>
</feature>
<accession>A0A401Q2W1</accession>
<dbReference type="STRING" id="75743.A0A401Q2W1"/>
<dbReference type="GO" id="GO:0005615">
    <property type="term" value="C:extracellular space"/>
    <property type="evidence" value="ECO:0007669"/>
    <property type="project" value="TreeGrafter"/>
</dbReference>
<evidence type="ECO:0000256" key="5">
    <source>
        <dbReference type="SAM" id="MobiDB-lite"/>
    </source>
</evidence>
<dbReference type="GO" id="GO:0006590">
    <property type="term" value="P:thyroid hormone generation"/>
    <property type="evidence" value="ECO:0007669"/>
    <property type="project" value="TreeGrafter"/>
</dbReference>
<dbReference type="OMA" id="NEANGDY"/>
<gene>
    <name evidence="7" type="ORF">scyTo_0016019</name>
</gene>
<evidence type="ECO:0000256" key="3">
    <source>
        <dbReference type="ARBA" id="ARBA00022729"/>
    </source>
</evidence>
<dbReference type="InterPro" id="IPR002018">
    <property type="entry name" value="CarbesteraseB"/>
</dbReference>
<evidence type="ECO:0000256" key="4">
    <source>
        <dbReference type="ARBA" id="ARBA00023180"/>
    </source>
</evidence>
<dbReference type="SUPFAM" id="SSF53474">
    <property type="entry name" value="alpha/beta-Hydrolases"/>
    <property type="match status" value="1"/>
</dbReference>
<sequence length="201" mass="22660">MESQKDQLTHKLTEVNKNEANGDYFIICPVVKMAAHWANSTQANIFMYHVPGSLSQHSASLPSDVQFIFGLPLHPESEQLFTAQERSLSLTIIQYIANFVKSGNPNYPFAFSRRSTSETLPPWPSFLESTSGSNYKEFASALKNKKGLKTAECSFWNDYVQTFLASTGNATEDELSRDQHEPRLQQSVTQTQPEQANKVYN</sequence>
<organism evidence="7 8">
    <name type="scientific">Scyliorhinus torazame</name>
    <name type="common">Cloudy catshark</name>
    <name type="synonym">Catulus torazame</name>
    <dbReference type="NCBI Taxonomy" id="75743"/>
    <lineage>
        <taxon>Eukaryota</taxon>
        <taxon>Metazoa</taxon>
        <taxon>Chordata</taxon>
        <taxon>Craniata</taxon>
        <taxon>Vertebrata</taxon>
        <taxon>Chondrichthyes</taxon>
        <taxon>Elasmobranchii</taxon>
        <taxon>Galeomorphii</taxon>
        <taxon>Galeoidea</taxon>
        <taxon>Carcharhiniformes</taxon>
        <taxon>Scyliorhinidae</taxon>
        <taxon>Scyliorhinus</taxon>
    </lineage>
</organism>
<name>A0A401Q2W1_SCYTO</name>
<dbReference type="InterPro" id="IPR052001">
    <property type="entry name" value="MHC-II_Gamma/Thyroglobulin"/>
</dbReference>
<dbReference type="OrthoDB" id="6409105at2759"/>
<dbReference type="PANTHER" id="PTHR14093:SF19">
    <property type="entry name" value="THYROGLOBULIN"/>
    <property type="match status" value="1"/>
</dbReference>
<evidence type="ECO:0000256" key="2">
    <source>
        <dbReference type="ARBA" id="ARBA00022525"/>
    </source>
</evidence>
<protein>
    <recommendedName>
        <fullName evidence="6">Carboxylesterase type B domain-containing protein</fullName>
    </recommendedName>
</protein>
<dbReference type="AlphaFoldDB" id="A0A401Q2W1"/>